<sequence length="329" mass="36257">MDKILHDIPGNPLPDPHRAGYFESHDGARLRYAVFKGTTYPSKGTVVLVHGRSECIEKYAETIRDLTRKGLWVATYDLRGQGLSDRPLKDPLRGHVRRFTDYERDLESFLEKVALPDARLPLFLMAHSTGGLIALATAPKLGNRIQRMVLSAPFVGLHGEIMAASKIFALARFACLLGVGNMALSKGGKPPAFDNNPLTTDADRFMRNVNIVTGVPALALGPPSARWLHECDKAIRRVNSPDHLTRITIPTLLLAPMQDGVVPFVAQEQLARHFRACQLLPIPGARHEVLQEQDRYREQALAAIHAFIPGSDAAESLGGEEDETEQQAL</sequence>
<evidence type="ECO:0000313" key="3">
    <source>
        <dbReference type="Proteomes" id="UP001235269"/>
    </source>
</evidence>
<dbReference type="SUPFAM" id="SSF53474">
    <property type="entry name" value="alpha/beta-Hydrolases"/>
    <property type="match status" value="1"/>
</dbReference>
<evidence type="ECO:0000259" key="1">
    <source>
        <dbReference type="Pfam" id="PF12146"/>
    </source>
</evidence>
<reference evidence="2 3" key="1">
    <citation type="submission" date="2023-07" db="EMBL/GenBank/DDBJ databases">
        <title>Genomic Encyclopedia of Type Strains, Phase IV (KMG-IV): sequencing the most valuable type-strain genomes for metagenomic binning, comparative biology and taxonomic classification.</title>
        <authorList>
            <person name="Goeker M."/>
        </authorList>
    </citation>
    <scope>NUCLEOTIDE SEQUENCE [LARGE SCALE GENOMIC DNA]</scope>
    <source>
        <strain evidence="2 3">DSM 100301</strain>
    </source>
</reference>
<accession>A0ABU0IIV7</accession>
<dbReference type="GO" id="GO:0004622">
    <property type="term" value="F:phosphatidylcholine lysophospholipase activity"/>
    <property type="evidence" value="ECO:0007669"/>
    <property type="project" value="UniProtKB-EC"/>
</dbReference>
<dbReference type="InterPro" id="IPR022742">
    <property type="entry name" value="Hydrolase_4"/>
</dbReference>
<dbReference type="InterPro" id="IPR051044">
    <property type="entry name" value="MAG_DAG_Lipase"/>
</dbReference>
<feature type="domain" description="Serine aminopeptidase S33" evidence="1">
    <location>
        <begin position="42"/>
        <end position="294"/>
    </location>
</feature>
<dbReference type="EMBL" id="JAUSWH010000025">
    <property type="protein sequence ID" value="MDQ0458192.1"/>
    <property type="molecule type" value="Genomic_DNA"/>
</dbReference>
<dbReference type="RefSeq" id="WP_307160298.1">
    <property type="nucleotide sequence ID" value="NZ_JAUSWH010000025.1"/>
</dbReference>
<dbReference type="PANTHER" id="PTHR11614">
    <property type="entry name" value="PHOSPHOLIPASE-RELATED"/>
    <property type="match status" value="1"/>
</dbReference>
<dbReference type="Pfam" id="PF12146">
    <property type="entry name" value="Hydrolase_4"/>
    <property type="match status" value="1"/>
</dbReference>
<name>A0ABU0IIV7_9HYPH</name>
<evidence type="ECO:0000313" key="2">
    <source>
        <dbReference type="EMBL" id="MDQ0458192.1"/>
    </source>
</evidence>
<dbReference type="Gene3D" id="3.40.50.1820">
    <property type="entry name" value="alpha/beta hydrolase"/>
    <property type="match status" value="1"/>
</dbReference>
<dbReference type="PRINTS" id="PR00111">
    <property type="entry name" value="ABHYDROLASE"/>
</dbReference>
<organism evidence="2 3">
    <name type="scientific">Rhizobium paknamense</name>
    <dbReference type="NCBI Taxonomy" id="1206817"/>
    <lineage>
        <taxon>Bacteria</taxon>
        <taxon>Pseudomonadati</taxon>
        <taxon>Pseudomonadota</taxon>
        <taxon>Alphaproteobacteria</taxon>
        <taxon>Hyphomicrobiales</taxon>
        <taxon>Rhizobiaceae</taxon>
        <taxon>Rhizobium/Agrobacterium group</taxon>
        <taxon>Rhizobium</taxon>
    </lineage>
</organism>
<protein>
    <submittedName>
        <fullName evidence="2">Lysophospholipase</fullName>
        <ecNumber evidence="2">3.1.1.5</ecNumber>
    </submittedName>
</protein>
<proteinExistence type="predicted"/>
<comment type="caution">
    <text evidence="2">The sequence shown here is derived from an EMBL/GenBank/DDBJ whole genome shotgun (WGS) entry which is preliminary data.</text>
</comment>
<gene>
    <name evidence="2" type="ORF">QO005_004551</name>
</gene>
<dbReference type="Proteomes" id="UP001235269">
    <property type="component" value="Unassembled WGS sequence"/>
</dbReference>
<keyword evidence="2" id="KW-0378">Hydrolase</keyword>
<dbReference type="InterPro" id="IPR000073">
    <property type="entry name" value="AB_hydrolase_1"/>
</dbReference>
<dbReference type="EC" id="3.1.1.5" evidence="2"/>
<keyword evidence="3" id="KW-1185">Reference proteome</keyword>
<dbReference type="InterPro" id="IPR029058">
    <property type="entry name" value="AB_hydrolase_fold"/>
</dbReference>